<dbReference type="AlphaFoldDB" id="A0A6N8J6F5"/>
<evidence type="ECO:0000313" key="2">
    <source>
        <dbReference type="Proteomes" id="UP000468388"/>
    </source>
</evidence>
<name>A0A6N8J6F5_9BACT</name>
<organism evidence="1 2">
    <name type="scientific">Chitinophaga oryziterrae</name>
    <dbReference type="NCBI Taxonomy" id="1031224"/>
    <lineage>
        <taxon>Bacteria</taxon>
        <taxon>Pseudomonadati</taxon>
        <taxon>Bacteroidota</taxon>
        <taxon>Chitinophagia</taxon>
        <taxon>Chitinophagales</taxon>
        <taxon>Chitinophagaceae</taxon>
        <taxon>Chitinophaga</taxon>
    </lineage>
</organism>
<dbReference type="Proteomes" id="UP000468388">
    <property type="component" value="Unassembled WGS sequence"/>
</dbReference>
<reference evidence="1 2" key="1">
    <citation type="submission" date="2019-12" db="EMBL/GenBank/DDBJ databases">
        <title>The draft genomic sequence of strain Chitinophaga oryziterrae JCM 16595.</title>
        <authorList>
            <person name="Zhang X."/>
        </authorList>
    </citation>
    <scope>NUCLEOTIDE SEQUENCE [LARGE SCALE GENOMIC DNA]</scope>
    <source>
        <strain evidence="1 2">JCM 16595</strain>
    </source>
</reference>
<dbReference type="EMBL" id="WRXO01000002">
    <property type="protein sequence ID" value="MVT40817.1"/>
    <property type="molecule type" value="Genomic_DNA"/>
</dbReference>
<gene>
    <name evidence="1" type="ORF">GO495_09525</name>
</gene>
<comment type="caution">
    <text evidence="1">The sequence shown here is derived from an EMBL/GenBank/DDBJ whole genome shotgun (WGS) entry which is preliminary data.</text>
</comment>
<protein>
    <submittedName>
        <fullName evidence="1">Uncharacterized protein</fullName>
    </submittedName>
</protein>
<sequence>MKTTKPKMKTSPSPLAIPAADYLTHAHQPAILYPETVSFLANPLQAIFSH</sequence>
<dbReference type="RefSeq" id="WP_157299451.1">
    <property type="nucleotide sequence ID" value="NZ_BAAAZB010000010.1"/>
</dbReference>
<evidence type="ECO:0000313" key="1">
    <source>
        <dbReference type="EMBL" id="MVT40817.1"/>
    </source>
</evidence>
<keyword evidence="2" id="KW-1185">Reference proteome</keyword>
<accession>A0A6N8J6F5</accession>
<proteinExistence type="predicted"/>